<organism evidence="2 3">
    <name type="scientific">Anaeromyces robustus</name>
    <dbReference type="NCBI Taxonomy" id="1754192"/>
    <lineage>
        <taxon>Eukaryota</taxon>
        <taxon>Fungi</taxon>
        <taxon>Fungi incertae sedis</taxon>
        <taxon>Chytridiomycota</taxon>
        <taxon>Chytridiomycota incertae sedis</taxon>
        <taxon>Neocallimastigomycetes</taxon>
        <taxon>Neocallimastigales</taxon>
        <taxon>Neocallimastigaceae</taxon>
        <taxon>Anaeromyces</taxon>
    </lineage>
</organism>
<proteinExistence type="predicted"/>
<reference evidence="2 3" key="1">
    <citation type="submission" date="2016-08" db="EMBL/GenBank/DDBJ databases">
        <title>A Parts List for Fungal Cellulosomes Revealed by Comparative Genomics.</title>
        <authorList>
            <consortium name="DOE Joint Genome Institute"/>
            <person name="Haitjema C.H."/>
            <person name="Gilmore S.P."/>
            <person name="Henske J.K."/>
            <person name="Solomon K.V."/>
            <person name="De Groot R."/>
            <person name="Kuo A."/>
            <person name="Mondo S.J."/>
            <person name="Salamov A.A."/>
            <person name="Labutti K."/>
            <person name="Zhao Z."/>
            <person name="Chiniquy J."/>
            <person name="Barry K."/>
            <person name="Brewer H.M."/>
            <person name="Purvine S.O."/>
            <person name="Wright A.T."/>
            <person name="Boxma B."/>
            <person name="Van Alen T."/>
            <person name="Hackstein J.H."/>
            <person name="Baker S.E."/>
            <person name="Grigoriev I.V."/>
            <person name="O'Malley M.A."/>
        </authorList>
    </citation>
    <scope>NUCLEOTIDE SEQUENCE [LARGE SCALE GENOMIC DNA]</scope>
    <source>
        <strain evidence="2 3">S4</strain>
    </source>
</reference>
<gene>
    <name evidence="2" type="ORF">BCR32DRAFT_329299</name>
</gene>
<evidence type="ECO:0000313" key="2">
    <source>
        <dbReference type="EMBL" id="ORX76548.1"/>
    </source>
</evidence>
<accession>A0A1Y1WTC4</accession>
<keyword evidence="1" id="KW-0472">Membrane</keyword>
<dbReference type="EMBL" id="MCFG01000292">
    <property type="protein sequence ID" value="ORX76548.1"/>
    <property type="molecule type" value="Genomic_DNA"/>
</dbReference>
<dbReference type="AlphaFoldDB" id="A0A1Y1WTC4"/>
<keyword evidence="1" id="KW-0812">Transmembrane</keyword>
<dbReference type="Proteomes" id="UP000193944">
    <property type="component" value="Unassembled WGS sequence"/>
</dbReference>
<keyword evidence="1" id="KW-1133">Transmembrane helix</keyword>
<feature type="transmembrane region" description="Helical" evidence="1">
    <location>
        <begin position="84"/>
        <end position="101"/>
    </location>
</feature>
<keyword evidence="3" id="KW-1185">Reference proteome</keyword>
<evidence type="ECO:0000256" key="1">
    <source>
        <dbReference type="SAM" id="Phobius"/>
    </source>
</evidence>
<feature type="transmembrane region" description="Helical" evidence="1">
    <location>
        <begin position="40"/>
        <end position="63"/>
    </location>
</feature>
<comment type="caution">
    <text evidence="2">The sequence shown here is derived from an EMBL/GenBank/DDBJ whole genome shotgun (WGS) entry which is preliminary data.</text>
</comment>
<feature type="transmembrane region" description="Helical" evidence="1">
    <location>
        <begin position="12"/>
        <end position="34"/>
    </location>
</feature>
<reference evidence="2 3" key="2">
    <citation type="submission" date="2016-08" db="EMBL/GenBank/DDBJ databases">
        <title>Pervasive Adenine N6-methylation of Active Genes in Fungi.</title>
        <authorList>
            <consortium name="DOE Joint Genome Institute"/>
            <person name="Mondo S.J."/>
            <person name="Dannebaum R.O."/>
            <person name="Kuo R.C."/>
            <person name="Labutti K."/>
            <person name="Haridas S."/>
            <person name="Kuo A."/>
            <person name="Salamov A."/>
            <person name="Ahrendt S.R."/>
            <person name="Lipzen A."/>
            <person name="Sullivan W."/>
            <person name="Andreopoulos W.B."/>
            <person name="Clum A."/>
            <person name="Lindquist E."/>
            <person name="Daum C."/>
            <person name="Ramamoorthy G.K."/>
            <person name="Gryganskyi A."/>
            <person name="Culley D."/>
            <person name="Magnuson J.K."/>
            <person name="James T.Y."/>
            <person name="O'Malley M.A."/>
            <person name="Stajich J.E."/>
            <person name="Spatafora J.W."/>
            <person name="Visel A."/>
            <person name="Grigoriev I.V."/>
        </authorList>
    </citation>
    <scope>NUCLEOTIDE SEQUENCE [LARGE SCALE GENOMIC DNA]</scope>
    <source>
        <strain evidence="2 3">S4</strain>
    </source>
</reference>
<evidence type="ECO:0000313" key="3">
    <source>
        <dbReference type="Proteomes" id="UP000193944"/>
    </source>
</evidence>
<name>A0A1Y1WTC4_9FUNG</name>
<sequence>MNLNVEKHSKNVLIHSFFMIILYISFVILASYYGSLPLISLGYIQGFSLVRVGFLVIFIIGILKRNENLVDGIKEFITLEKYETFNYSIVILCSINFLSVWKEESLNKYKKINNHRFDNYSDEELKKKLIFGSCIMLIAGIIKLKLMKNYTTYLKKSLKNISLKDIKNDSDVKNKKEL</sequence>
<protein>
    <submittedName>
        <fullName evidence="2">Uncharacterized protein</fullName>
    </submittedName>
</protein>
<feature type="transmembrane region" description="Helical" evidence="1">
    <location>
        <begin position="129"/>
        <end position="146"/>
    </location>
</feature>